<sequence length="399" mass="41610">MQEHAAQPRVEIPEHVIATLAEGLPAVGERVVAAVVDGVPGYAGALAGEMGATIEQAVRQALGGFLRLAAAGPTGDPSTPIQAAIDGAYALGRGEARSGRSMDALLAAYRVGAREAWRDMSAAAVAAGLDAAALARLAELVFAYIDGLSAASAAGHSEELAAEGRVRERRRERLAAALLAGRDEDTLTALAERAQWSPPGSVTAVLLPSDRIGTLAGRLGAGCLSAPDDAMPEPAVAVLLVPDADGPGRRHLMRLLAGRAAYVGPSRSWASAAASYARALRAYELGLADGEPVDTDEHLATLVLYADRDAHADLRAQAMAPLDGQPPATTERLAETLRSWLLHQGRREDVAADLHVHPQTVRYRMGQVRELFGDRLLDPDAVRDLVLALAPPPPTPSAG</sequence>
<dbReference type="EMBL" id="JAROAV010000042">
    <property type="protein sequence ID" value="MDF8265753.1"/>
    <property type="molecule type" value="Genomic_DNA"/>
</dbReference>
<dbReference type="Pfam" id="PF13556">
    <property type="entry name" value="HTH_30"/>
    <property type="match status" value="1"/>
</dbReference>
<dbReference type="PANTHER" id="PTHR33744">
    <property type="entry name" value="CARBOHYDRATE DIACID REGULATOR"/>
    <property type="match status" value="1"/>
</dbReference>
<feature type="domain" description="RsbT co-antagonist protein RsbRD N-terminal" evidence="2">
    <location>
        <begin position="25"/>
        <end position="171"/>
    </location>
</feature>
<dbReference type="Proteomes" id="UP001528912">
    <property type="component" value="Unassembled WGS sequence"/>
</dbReference>
<organism evidence="3 4">
    <name type="scientific">Luteipulveratus flavus</name>
    <dbReference type="NCBI Taxonomy" id="3031728"/>
    <lineage>
        <taxon>Bacteria</taxon>
        <taxon>Bacillati</taxon>
        <taxon>Actinomycetota</taxon>
        <taxon>Actinomycetes</taxon>
        <taxon>Micrococcales</taxon>
        <taxon>Dermacoccaceae</taxon>
        <taxon>Luteipulveratus</taxon>
    </lineage>
</organism>
<dbReference type="RefSeq" id="WP_277193044.1">
    <property type="nucleotide sequence ID" value="NZ_JAROAV010000042.1"/>
</dbReference>
<evidence type="ECO:0000313" key="3">
    <source>
        <dbReference type="EMBL" id="MDF8265753.1"/>
    </source>
</evidence>
<name>A0ABT6CB45_9MICO</name>
<dbReference type="InterPro" id="IPR025736">
    <property type="entry name" value="PucR_C-HTH_dom"/>
</dbReference>
<feature type="domain" description="PucR C-terminal helix-turn-helix" evidence="1">
    <location>
        <begin position="333"/>
        <end position="389"/>
    </location>
</feature>
<comment type="caution">
    <text evidence="3">The sequence shown here is derived from an EMBL/GenBank/DDBJ whole genome shotgun (WGS) entry which is preliminary data.</text>
</comment>
<dbReference type="Gene3D" id="1.10.10.2840">
    <property type="entry name" value="PucR C-terminal helix-turn-helix domain"/>
    <property type="match status" value="1"/>
</dbReference>
<evidence type="ECO:0000259" key="1">
    <source>
        <dbReference type="Pfam" id="PF13556"/>
    </source>
</evidence>
<gene>
    <name evidence="3" type="ORF">P4R38_16020</name>
</gene>
<dbReference type="InterPro" id="IPR051448">
    <property type="entry name" value="CdaR-like_regulators"/>
</dbReference>
<accession>A0ABT6CB45</accession>
<dbReference type="InterPro" id="IPR042070">
    <property type="entry name" value="PucR_C-HTH_sf"/>
</dbReference>
<proteinExistence type="predicted"/>
<evidence type="ECO:0000313" key="4">
    <source>
        <dbReference type="Proteomes" id="UP001528912"/>
    </source>
</evidence>
<keyword evidence="4" id="KW-1185">Reference proteome</keyword>
<reference evidence="3 4" key="1">
    <citation type="submission" date="2023-03" db="EMBL/GenBank/DDBJ databases">
        <title>YIM 133296 draft genome.</title>
        <authorList>
            <person name="Xiong L."/>
        </authorList>
    </citation>
    <scope>NUCLEOTIDE SEQUENCE [LARGE SCALE GENOMIC DNA]</scope>
    <source>
        <strain evidence="3 4">YIM 133296</strain>
    </source>
</reference>
<protein>
    <submittedName>
        <fullName evidence="3">Helix-turn-helix domain-containing protein</fullName>
    </submittedName>
</protein>
<dbReference type="InterPro" id="IPR025751">
    <property type="entry name" value="RsbRD_N_dom"/>
</dbReference>
<dbReference type="Pfam" id="PF14361">
    <property type="entry name" value="RsbRD_N"/>
    <property type="match status" value="1"/>
</dbReference>
<dbReference type="PANTHER" id="PTHR33744:SF1">
    <property type="entry name" value="DNA-BINDING TRANSCRIPTIONAL ACTIVATOR ADER"/>
    <property type="match status" value="1"/>
</dbReference>
<evidence type="ECO:0000259" key="2">
    <source>
        <dbReference type="Pfam" id="PF14361"/>
    </source>
</evidence>